<dbReference type="CDD" id="cd22726">
    <property type="entry name" value="FHA_KIF1A"/>
    <property type="match status" value="1"/>
</dbReference>
<evidence type="ECO:0000313" key="18">
    <source>
        <dbReference type="RefSeq" id="XP_070319740.1"/>
    </source>
</evidence>
<feature type="domain" description="PH" evidence="14">
    <location>
        <begin position="1574"/>
        <end position="1672"/>
    </location>
</feature>
<sequence>MAGASVKVAVRVRPFNSREMSRESKCIIQMSGSTTTIVNPKQPKETPKSFSFDYSYWSHTSPEDINYASQKQVYRDIGEEMLQHAFEGYNVCIFAYGQTGAGKSYTMMGKQEKDQQGIIPQLCEDLFSRINDTTNDNMSYSVEVSYMEIYCERVRDLLNPKNKGNLRVREHPLLGPYVEDLSKLAVTSYNDIQDLMDSGNKARTVAATNMNETSSRSHAVFNIIFTQKRHDAETNITTEKVSKISLVDLAGSERADSTGAKGTRLKEGANINKSLTTLGKVISALAEMDSGPNKNKKKKKTDFIPYRDSVLTWLLRENLGGNSRTAMVAALSPADINYDETLSTLRYADRAKQIRCNAVINEDPNNKLIRELKDEVTRLRDLLYAQGLGDITDMTNALVGMSPSSSLSALSSRAASVSSLHERILFAPGSEEAIERLKETEKIIAELNETWEEKLRRTEAIRMEREALLAEMGVAMREDGGTLGVFSPKKTPHLVNLNEDPLMSECLLYYIKDGITRVGREDAEKRQDIVLSGHFIKEEHCVFRSDSRGGSEAVVTLEPCEGADTYVNGKKVTEPSVLRSGNRIIMGKSHVFRFNHPEQARQERERTPCAETPAEPVDWAFAQRELLEKQGIDMKQEMEQRLQELEDQYRREREEATYLLEQQRLDYESKLEALQKQMDSRYYPEVNEEEEEPEDEVQWTERECELALWAFRKWKWYQFTSLRDLLWGNAIFLKEANAISVELKKKVQFQFVLLTDTLYSPLPPDLLPPEAAKDRETRPFPRTIVAVEVQDQKNGATHYWTLEKLRQRLDLMREMYDRAAEVPSSVIEDCDNVVTGGDPFYDRFPWFRLVGRAFVYLSNLLYPVPLVHRVAIVSEKGEVKGFLRVAVQAISADEEAPDYGSGVRQSGTAKISFDDQHFEKFQAESCPGVGMSRSGTSQEELRIVEGQGQAADSGPSADEVNNNTCSAVTPEGLLDSPEKAALDGPLDAALDHLGLGSTFTFRVTVLQASSISAEYADIFCQFNFIHRHDEAFSTEPLKNTGRGPPLGFYHVQNIAVEVTRSFIEYIKSQPLVFEVFGHYQQHPFPPLCKDVLSPLRPSRRHFPRVMPLSKPVPATKLSTLTRPCPGPCHCKYDLLVYFEICELEANGDYIPAVVDHRGGMPCMGTFLLHQGIQRRITVTLLHETGSHIRWKEVRELVVGRIRNTPETDESLIDPNILSLSILSSGYICPAQDDRTFYQFEAAWDSSMHNSLLLNRVTPYREKIYMTLSAYIEMENCTQPAVVTKDFCMVFYSRDAKLPASRSIRNLFGSGSLRASESNRVTGVYELSLCHVADAGSPGMQRRRRRVLDTSVAYVRGEENLAGWRPRSDSLILDHQWELEKLSLLQEVEKTRHYLLLREKLETAQRPGPEAPSPASSEDSEAHGSSSASSPLTAEARPASLEAPSERQRELAVKCLRLLTHSFNREYTHSHVCVSASESKLSEMSVTLLRDPSMSPLGAATLTPSSTCPSLVEGRYGASDLRTLQPCSRPASPEPEPLPEADAKKPPSPARAAEADKEPQRLLVPDIQEIRVSPIVSKKGYLHFLEPHTAGWAKRFVVVRRPYAYMYNSDKDAVERFVLNLSTAQVEYSEDQQAMLKTPNTFAVCTEHRGILLQASSDKDMHDWLYAFNPLLAGTIRSKLSRRRSAQMRV</sequence>
<keyword evidence="3" id="KW-0493">Microtubule</keyword>
<protein>
    <recommendedName>
        <fullName evidence="10">plus-end-directed kinesin ATPase</fullName>
        <ecNumber evidence="10">5.6.1.3</ecNumber>
    </recommendedName>
</protein>
<dbReference type="PROSITE" id="PS50003">
    <property type="entry name" value="PH_DOMAIN"/>
    <property type="match status" value="1"/>
</dbReference>
<dbReference type="SMART" id="SM00129">
    <property type="entry name" value="KISc"/>
    <property type="match status" value="1"/>
</dbReference>
<reference evidence="18" key="1">
    <citation type="submission" date="2025-08" db="UniProtKB">
        <authorList>
            <consortium name="RefSeq"/>
        </authorList>
    </citation>
    <scope>IDENTIFICATION</scope>
    <source>
        <tissue evidence="18">Tongue muscle</tissue>
    </source>
</reference>
<dbReference type="InterPro" id="IPR036961">
    <property type="entry name" value="Kinesin_motor_dom_sf"/>
</dbReference>
<evidence type="ECO:0000313" key="17">
    <source>
        <dbReference type="Proteomes" id="UP001652640"/>
    </source>
</evidence>
<dbReference type="Gene3D" id="3.40.850.10">
    <property type="entry name" value="Kinesin motor domain"/>
    <property type="match status" value="1"/>
</dbReference>
<dbReference type="CDD" id="cd01365">
    <property type="entry name" value="KISc_KIF1A_KIF1B"/>
    <property type="match status" value="1"/>
</dbReference>
<dbReference type="InterPro" id="IPR011993">
    <property type="entry name" value="PH-like_dom_sf"/>
</dbReference>
<evidence type="ECO:0000256" key="6">
    <source>
        <dbReference type="ARBA" id="ARBA00023054"/>
    </source>
</evidence>
<keyword evidence="4 11" id="KW-0547">Nucleotide-binding</keyword>
<dbReference type="SUPFAM" id="SSF52540">
    <property type="entry name" value="P-loop containing nucleoside triphosphate hydrolases"/>
    <property type="match status" value="1"/>
</dbReference>
<keyword evidence="2" id="KW-0963">Cytoplasm</keyword>
<proteinExistence type="inferred from homology"/>
<evidence type="ECO:0000259" key="16">
    <source>
        <dbReference type="PROSITE" id="PS50067"/>
    </source>
</evidence>
<dbReference type="Pfam" id="PF00498">
    <property type="entry name" value="FHA"/>
    <property type="match status" value="1"/>
</dbReference>
<evidence type="ECO:0000256" key="2">
    <source>
        <dbReference type="ARBA" id="ARBA00022490"/>
    </source>
</evidence>
<dbReference type="EC" id="5.6.1.3" evidence="10"/>
<dbReference type="Pfam" id="PF00225">
    <property type="entry name" value="Kinesin"/>
    <property type="match status" value="1"/>
</dbReference>
<evidence type="ECO:0000256" key="7">
    <source>
        <dbReference type="ARBA" id="ARBA00023175"/>
    </source>
</evidence>
<dbReference type="SUPFAM" id="SSF50729">
    <property type="entry name" value="PH domain-like"/>
    <property type="match status" value="1"/>
</dbReference>
<evidence type="ECO:0000256" key="4">
    <source>
        <dbReference type="ARBA" id="ARBA00022741"/>
    </source>
</evidence>
<dbReference type="SUPFAM" id="SSF49879">
    <property type="entry name" value="SMAD/FHA domain"/>
    <property type="match status" value="1"/>
</dbReference>
<comment type="similarity">
    <text evidence="11">Belongs to the TRAFAC class myosin-kinesin ATPase superfamily. Kinesin family.</text>
</comment>
<dbReference type="Pfam" id="PF16183">
    <property type="entry name" value="Kinesin_assoc"/>
    <property type="match status" value="1"/>
</dbReference>
<evidence type="ECO:0000259" key="14">
    <source>
        <dbReference type="PROSITE" id="PS50003"/>
    </source>
</evidence>
<evidence type="ECO:0000256" key="13">
    <source>
        <dbReference type="SAM" id="MobiDB-lite"/>
    </source>
</evidence>
<accession>A0ABM4HVZ5</accession>
<dbReference type="PROSITE" id="PS00411">
    <property type="entry name" value="KINESIN_MOTOR_1"/>
    <property type="match status" value="1"/>
</dbReference>
<dbReference type="Gene3D" id="2.60.200.20">
    <property type="match status" value="1"/>
</dbReference>
<feature type="domain" description="FHA" evidence="15">
    <location>
        <begin position="516"/>
        <end position="572"/>
    </location>
</feature>
<keyword evidence="7 11" id="KW-0505">Motor protein</keyword>
<dbReference type="InterPro" id="IPR049779">
    <property type="entry name" value="FHA_KIF1A"/>
</dbReference>
<feature type="region of interest" description="Disordered" evidence="13">
    <location>
        <begin position="1400"/>
        <end position="1445"/>
    </location>
</feature>
<dbReference type="InterPro" id="IPR000253">
    <property type="entry name" value="FHA_dom"/>
</dbReference>
<evidence type="ECO:0000256" key="5">
    <source>
        <dbReference type="ARBA" id="ARBA00022840"/>
    </source>
</evidence>
<dbReference type="PROSITE" id="PS50067">
    <property type="entry name" value="KINESIN_MOTOR_2"/>
    <property type="match status" value="1"/>
</dbReference>
<dbReference type="Pfam" id="PF12473">
    <property type="entry name" value="DUF3694"/>
    <property type="match status" value="1"/>
</dbReference>
<dbReference type="Pfam" id="PF00169">
    <property type="entry name" value="PH"/>
    <property type="match status" value="1"/>
</dbReference>
<feature type="coiled-coil region" evidence="12">
    <location>
        <begin position="430"/>
        <end position="457"/>
    </location>
</feature>
<evidence type="ECO:0000256" key="12">
    <source>
        <dbReference type="SAM" id="Coils"/>
    </source>
</evidence>
<comment type="catalytic activity">
    <reaction evidence="9">
        <text>ATP + H2O + a kinesin associated with a microtubule at position (n) = ADP + phosphate a kinesin associated with a microtubule at position (n+1, toward the plus end).</text>
        <dbReference type="EC" id="5.6.1.3"/>
    </reaction>
</comment>
<dbReference type="PANTHER" id="PTHR47117">
    <property type="entry name" value="STAR-RELATED LIPID TRANSFER PROTEIN 9"/>
    <property type="match status" value="1"/>
</dbReference>
<evidence type="ECO:0000256" key="8">
    <source>
        <dbReference type="ARBA" id="ARBA00023212"/>
    </source>
</evidence>
<dbReference type="InterPro" id="IPR019821">
    <property type="entry name" value="Kinesin_motor_CS"/>
</dbReference>
<feature type="region of interest" description="Disordered" evidence="13">
    <location>
        <begin position="1521"/>
        <end position="1557"/>
    </location>
</feature>
<dbReference type="InterPro" id="IPR049780">
    <property type="entry name" value="PH_KIFIA_KIFIB"/>
</dbReference>
<dbReference type="RefSeq" id="XP_070319740.1">
    <property type="nucleotide sequence ID" value="XM_070463639.1"/>
</dbReference>
<dbReference type="CDD" id="cd01233">
    <property type="entry name" value="PH_KIFIA_KIFIB"/>
    <property type="match status" value="1"/>
</dbReference>
<dbReference type="SMART" id="SM00233">
    <property type="entry name" value="PH"/>
    <property type="match status" value="1"/>
</dbReference>
<dbReference type="GeneID" id="110150276"/>
<feature type="compositionally biased region" description="Low complexity" evidence="13">
    <location>
        <begin position="1412"/>
        <end position="1435"/>
    </location>
</feature>
<dbReference type="PROSITE" id="PS50006">
    <property type="entry name" value="FHA_DOMAIN"/>
    <property type="match status" value="1"/>
</dbReference>
<evidence type="ECO:0000259" key="15">
    <source>
        <dbReference type="PROSITE" id="PS50006"/>
    </source>
</evidence>
<feature type="coiled-coil region" evidence="12">
    <location>
        <begin position="628"/>
        <end position="662"/>
    </location>
</feature>
<dbReference type="InterPro" id="IPR001752">
    <property type="entry name" value="Kinesin_motor_dom"/>
</dbReference>
<dbReference type="InterPro" id="IPR027417">
    <property type="entry name" value="P-loop_NTPase"/>
</dbReference>
<evidence type="ECO:0000256" key="3">
    <source>
        <dbReference type="ARBA" id="ARBA00022701"/>
    </source>
</evidence>
<keyword evidence="17" id="KW-1185">Reference proteome</keyword>
<dbReference type="Pfam" id="PF12423">
    <property type="entry name" value="KIF1B"/>
    <property type="match status" value="1"/>
</dbReference>
<dbReference type="InterPro" id="IPR001849">
    <property type="entry name" value="PH_domain"/>
</dbReference>
<dbReference type="SMART" id="SM00240">
    <property type="entry name" value="FHA"/>
    <property type="match status" value="1"/>
</dbReference>
<dbReference type="InterPro" id="IPR022140">
    <property type="entry name" value="Kinesin-like_KIF1-typ"/>
</dbReference>
<comment type="subcellular location">
    <subcellularLocation>
        <location evidence="1">Cytoplasm</location>
        <location evidence="1">Cytoskeleton</location>
    </subcellularLocation>
</comment>
<keyword evidence="6 12" id="KW-0175">Coiled coil</keyword>
<evidence type="ECO:0000256" key="11">
    <source>
        <dbReference type="PROSITE-ProRule" id="PRU00283"/>
    </source>
</evidence>
<dbReference type="InterPro" id="IPR008984">
    <property type="entry name" value="SMAD_FHA_dom_sf"/>
</dbReference>
<evidence type="ECO:0000256" key="9">
    <source>
        <dbReference type="ARBA" id="ARBA00050273"/>
    </source>
</evidence>
<feature type="domain" description="Kinesin motor" evidence="16">
    <location>
        <begin position="5"/>
        <end position="354"/>
    </location>
</feature>
<dbReference type="PANTHER" id="PTHR47117:SF2">
    <property type="entry name" value="KINESIN-LIKE PROTEIN KIF1A ISOFORM X1"/>
    <property type="match status" value="1"/>
</dbReference>
<gene>
    <name evidence="18" type="primary">KIF1A</name>
</gene>
<keyword evidence="5 11" id="KW-0067">ATP-binding</keyword>
<dbReference type="Gene3D" id="2.30.29.30">
    <property type="entry name" value="Pleckstrin-homology domain (PH domain)/Phosphotyrosine-binding domain (PTB)"/>
    <property type="match status" value="1"/>
</dbReference>
<dbReference type="InterPro" id="IPR022164">
    <property type="entry name" value="Kinesin-like"/>
</dbReference>
<feature type="binding site" evidence="11">
    <location>
        <begin position="97"/>
        <end position="104"/>
    </location>
    <ligand>
        <name>ATP</name>
        <dbReference type="ChEBI" id="CHEBI:30616"/>
    </ligand>
</feature>
<evidence type="ECO:0000256" key="1">
    <source>
        <dbReference type="ARBA" id="ARBA00004245"/>
    </source>
</evidence>
<dbReference type="Proteomes" id="UP001652640">
    <property type="component" value="Unplaced"/>
</dbReference>
<dbReference type="Gene3D" id="6.10.250.2520">
    <property type="match status" value="1"/>
</dbReference>
<evidence type="ECO:0000256" key="10">
    <source>
        <dbReference type="ARBA" id="ARBA00066390"/>
    </source>
</evidence>
<keyword evidence="8" id="KW-0206">Cytoskeleton</keyword>
<dbReference type="InterPro" id="IPR032405">
    <property type="entry name" value="Kinesin_assoc"/>
</dbReference>
<organism evidence="17 18">
    <name type="scientific">Odocoileus virginianus</name>
    <name type="common">White-tailed deer</name>
    <dbReference type="NCBI Taxonomy" id="9874"/>
    <lineage>
        <taxon>Eukaryota</taxon>
        <taxon>Metazoa</taxon>
        <taxon>Chordata</taxon>
        <taxon>Craniata</taxon>
        <taxon>Vertebrata</taxon>
        <taxon>Euteleostomi</taxon>
        <taxon>Mammalia</taxon>
        <taxon>Eutheria</taxon>
        <taxon>Laurasiatheria</taxon>
        <taxon>Artiodactyla</taxon>
        <taxon>Ruminantia</taxon>
        <taxon>Pecora</taxon>
        <taxon>Cervidae</taxon>
        <taxon>Odocoileinae</taxon>
        <taxon>Odocoileus</taxon>
    </lineage>
</organism>
<dbReference type="PRINTS" id="PR00380">
    <property type="entry name" value="KINESINHEAVY"/>
</dbReference>
<name>A0ABM4HVZ5_ODOVR</name>